<dbReference type="GO" id="GO:0035556">
    <property type="term" value="P:intracellular signal transduction"/>
    <property type="evidence" value="ECO:0007669"/>
    <property type="project" value="TreeGrafter"/>
</dbReference>
<dbReference type="InterPro" id="IPR017441">
    <property type="entry name" value="Protein_kinase_ATP_BS"/>
</dbReference>
<evidence type="ECO:0000256" key="3">
    <source>
        <dbReference type="ARBA" id="ARBA00012513"/>
    </source>
</evidence>
<evidence type="ECO:0000256" key="8">
    <source>
        <dbReference type="ARBA" id="ARBA00022777"/>
    </source>
</evidence>
<comment type="catalytic activity">
    <reaction evidence="10">
        <text>L-threonyl-[protein] + ATP = O-phospho-L-threonyl-[protein] + ADP + H(+)</text>
        <dbReference type="Rhea" id="RHEA:46608"/>
        <dbReference type="Rhea" id="RHEA-COMP:11060"/>
        <dbReference type="Rhea" id="RHEA-COMP:11605"/>
        <dbReference type="ChEBI" id="CHEBI:15378"/>
        <dbReference type="ChEBI" id="CHEBI:30013"/>
        <dbReference type="ChEBI" id="CHEBI:30616"/>
        <dbReference type="ChEBI" id="CHEBI:61977"/>
        <dbReference type="ChEBI" id="CHEBI:456216"/>
        <dbReference type="EC" id="2.7.11.1"/>
    </reaction>
</comment>
<feature type="region of interest" description="Disordered" evidence="13">
    <location>
        <begin position="572"/>
        <end position="601"/>
    </location>
</feature>
<comment type="subcellular location">
    <subcellularLocation>
        <location evidence="1">Bud neck</location>
    </subcellularLocation>
</comment>
<feature type="region of interest" description="Disordered" evidence="13">
    <location>
        <begin position="378"/>
        <end position="435"/>
    </location>
</feature>
<dbReference type="GO" id="GO:0005940">
    <property type="term" value="C:septin ring"/>
    <property type="evidence" value="ECO:0007669"/>
    <property type="project" value="UniProtKB-ARBA"/>
</dbReference>
<keyword evidence="9 12" id="KW-0067">ATP-binding</keyword>
<keyword evidence="8 15" id="KW-0418">Kinase</keyword>
<dbReference type="InterPro" id="IPR011009">
    <property type="entry name" value="Kinase-like_dom_sf"/>
</dbReference>
<feature type="region of interest" description="Disordered" evidence="13">
    <location>
        <begin position="502"/>
        <end position="534"/>
    </location>
</feature>
<evidence type="ECO:0000256" key="1">
    <source>
        <dbReference type="ARBA" id="ARBA00004266"/>
    </source>
</evidence>
<dbReference type="SUPFAM" id="SSF56112">
    <property type="entry name" value="Protein kinase-like (PK-like)"/>
    <property type="match status" value="1"/>
</dbReference>
<reference evidence="15" key="1">
    <citation type="submission" date="2020-11" db="EMBL/GenBank/DDBJ databases">
        <authorList>
            <consortium name="DOE Joint Genome Institute"/>
            <person name="Ahrendt S."/>
            <person name="Riley R."/>
            <person name="Andreopoulos W."/>
            <person name="Labutti K."/>
            <person name="Pangilinan J."/>
            <person name="Ruiz-Duenas F.J."/>
            <person name="Barrasa J.M."/>
            <person name="Sanchez-Garcia M."/>
            <person name="Camarero S."/>
            <person name="Miyauchi S."/>
            <person name="Serrano A."/>
            <person name="Linde D."/>
            <person name="Babiker R."/>
            <person name="Drula E."/>
            <person name="Ayuso-Fernandez I."/>
            <person name="Pacheco R."/>
            <person name="Padilla G."/>
            <person name="Ferreira P."/>
            <person name="Barriuso J."/>
            <person name="Kellner H."/>
            <person name="Castanera R."/>
            <person name="Alfaro M."/>
            <person name="Ramirez L."/>
            <person name="Pisabarro A.G."/>
            <person name="Kuo A."/>
            <person name="Tritt A."/>
            <person name="Lipzen A."/>
            <person name="He G."/>
            <person name="Yan M."/>
            <person name="Ng V."/>
            <person name="Cullen D."/>
            <person name="Martin F."/>
            <person name="Rosso M.-N."/>
            <person name="Henrissat B."/>
            <person name="Hibbett D."/>
            <person name="Martinez A.T."/>
            <person name="Grigoriev I.V."/>
        </authorList>
    </citation>
    <scope>NUCLEOTIDE SEQUENCE</scope>
    <source>
        <strain evidence="15">CBS 247.69</strain>
    </source>
</reference>
<dbReference type="Proteomes" id="UP000807353">
    <property type="component" value="Unassembled WGS sequence"/>
</dbReference>
<evidence type="ECO:0000256" key="10">
    <source>
        <dbReference type="ARBA" id="ARBA00047899"/>
    </source>
</evidence>
<evidence type="ECO:0000256" key="2">
    <source>
        <dbReference type="ARBA" id="ARBA00010791"/>
    </source>
</evidence>
<dbReference type="GO" id="GO:0005935">
    <property type="term" value="C:cellular bud neck"/>
    <property type="evidence" value="ECO:0007669"/>
    <property type="project" value="UniProtKB-SubCell"/>
</dbReference>
<dbReference type="PROSITE" id="PS00108">
    <property type="entry name" value="PROTEIN_KINASE_ST"/>
    <property type="match status" value="1"/>
</dbReference>
<dbReference type="AlphaFoldDB" id="A0A9P5Y3Z1"/>
<dbReference type="GO" id="GO:0004674">
    <property type="term" value="F:protein serine/threonine kinase activity"/>
    <property type="evidence" value="ECO:0007669"/>
    <property type="project" value="UniProtKB-KW"/>
</dbReference>
<feature type="binding site" evidence="12">
    <location>
        <position position="57"/>
    </location>
    <ligand>
        <name>ATP</name>
        <dbReference type="ChEBI" id="CHEBI:30616"/>
    </ligand>
</feature>
<name>A0A9P5Y3Z1_9AGAR</name>
<evidence type="ECO:0000313" key="16">
    <source>
        <dbReference type="Proteomes" id="UP000807353"/>
    </source>
</evidence>
<evidence type="ECO:0000256" key="7">
    <source>
        <dbReference type="ARBA" id="ARBA00022741"/>
    </source>
</evidence>
<sequence length="822" mass="92140">MADVGFPLLRRRQTAGDPKRIGLWKIGRTIGSGASGRVRVARHSKTGEFSAIKIIRKATLNSHTSLTRLADEVEHRKLAIEREIVVMKLIDHPNIMRLYDVWETSVDLYLVLEYVQGGELFDYMCTKGKLPVSEALHYFQQIIGAIDYCHHFNIAHRDLKPENILLDEHFNIKIADFGMAAWQIDNMLRTSCGSPHYAAPEIISGRAYDGFAADIWSCGVILFALLAAKLPFDDEDCDALLIRVTEGKYEMPLEIDPLAQNLIRRMLSTEVERRITMPEILIHPFFKLCPPKVSSQTYPDLDCISRPIRGLDPIDPDIFANLRTLWNETSSEDIVKSLRNDQPNWQKGIYHLLVDYRAKHLATVHGEESEIIQARLDRKKSRKEKLENVTRAAEIPDATESSNSLPPRDNPPISRRPTGSILGSSKSSRASLHDRNSIVSQAPTLKIHLPSSPPTTPAVSQGWRHLPAITVPELQDDRVQAFFHQIVHHLHVLEVKAATPERSDWGESPNISDLPGMFEGANENEGTMSAPPPSPVDKCVNWTIPNCQEHQSVSAKVLSPLELPLLQACPENGTRPLSIRRKSQRPPAMAKASDKENQGDDDYLIIDRAGNVAKRSSLKRGKGRRAGLGDKRVLIVEPERRRSKLKKKIALESTSPAVSEASSLFSLPSPSPFFSASPGRAWFGNVFRLKPTSYSLTSAHDIHTTRNECRRLLMGMDVRVVLEGPEGLGILRCRFEQRKYPSGIMGTSKAVRFRVEVRQSTEHDQCTISMVLVHEKGSSETFAEVCRRLDREWCLDVIGGNAPREVAETPLFDSGQPTKYAV</sequence>
<dbReference type="SMART" id="SM00220">
    <property type="entry name" value="S_TKc"/>
    <property type="match status" value="1"/>
</dbReference>
<dbReference type="OrthoDB" id="193931at2759"/>
<dbReference type="InterPro" id="IPR000719">
    <property type="entry name" value="Prot_kinase_dom"/>
</dbReference>
<dbReference type="PROSITE" id="PS50011">
    <property type="entry name" value="PROTEIN_KINASE_DOM"/>
    <property type="match status" value="1"/>
</dbReference>
<comment type="similarity">
    <text evidence="2">Belongs to the protein kinase superfamily. CAMK Ser/Thr protein kinase family. NIM1 subfamily.</text>
</comment>
<dbReference type="InterPro" id="IPR008271">
    <property type="entry name" value="Ser/Thr_kinase_AS"/>
</dbReference>
<keyword evidence="7 12" id="KW-0547">Nucleotide-binding</keyword>
<dbReference type="GO" id="GO:0005524">
    <property type="term" value="F:ATP binding"/>
    <property type="evidence" value="ECO:0007669"/>
    <property type="project" value="UniProtKB-UniRule"/>
</dbReference>
<organism evidence="15 16">
    <name type="scientific">Collybia nuda</name>
    <dbReference type="NCBI Taxonomy" id="64659"/>
    <lineage>
        <taxon>Eukaryota</taxon>
        <taxon>Fungi</taxon>
        <taxon>Dikarya</taxon>
        <taxon>Basidiomycota</taxon>
        <taxon>Agaricomycotina</taxon>
        <taxon>Agaricomycetes</taxon>
        <taxon>Agaricomycetidae</taxon>
        <taxon>Agaricales</taxon>
        <taxon>Tricholomatineae</taxon>
        <taxon>Clitocybaceae</taxon>
        <taxon>Collybia</taxon>
    </lineage>
</organism>
<keyword evidence="6" id="KW-0808">Transferase</keyword>
<dbReference type="CDD" id="cd14081">
    <property type="entry name" value="STKc_BRSK1_2"/>
    <property type="match status" value="1"/>
</dbReference>
<comment type="catalytic activity">
    <reaction evidence="11">
        <text>L-seryl-[protein] + ATP = O-phospho-L-seryl-[protein] + ADP + H(+)</text>
        <dbReference type="Rhea" id="RHEA:17989"/>
        <dbReference type="Rhea" id="RHEA-COMP:9863"/>
        <dbReference type="Rhea" id="RHEA-COMP:11604"/>
        <dbReference type="ChEBI" id="CHEBI:15378"/>
        <dbReference type="ChEBI" id="CHEBI:29999"/>
        <dbReference type="ChEBI" id="CHEBI:30616"/>
        <dbReference type="ChEBI" id="CHEBI:83421"/>
        <dbReference type="ChEBI" id="CHEBI:456216"/>
        <dbReference type="EC" id="2.7.11.1"/>
    </reaction>
</comment>
<evidence type="ECO:0000256" key="12">
    <source>
        <dbReference type="PROSITE-ProRule" id="PRU10141"/>
    </source>
</evidence>
<proteinExistence type="inferred from homology"/>
<dbReference type="Pfam" id="PF00069">
    <property type="entry name" value="Pkinase"/>
    <property type="match status" value="1"/>
</dbReference>
<evidence type="ECO:0000256" key="11">
    <source>
        <dbReference type="ARBA" id="ARBA00048679"/>
    </source>
</evidence>
<feature type="domain" description="Protein kinase" evidence="14">
    <location>
        <begin position="24"/>
        <end position="286"/>
    </location>
</feature>
<dbReference type="PROSITE" id="PS00107">
    <property type="entry name" value="PROTEIN_KINASE_ATP"/>
    <property type="match status" value="1"/>
</dbReference>
<evidence type="ECO:0000256" key="4">
    <source>
        <dbReference type="ARBA" id="ARBA00022527"/>
    </source>
</evidence>
<evidence type="ECO:0000313" key="15">
    <source>
        <dbReference type="EMBL" id="KAF9462873.1"/>
    </source>
</evidence>
<evidence type="ECO:0000256" key="5">
    <source>
        <dbReference type="ARBA" id="ARBA00022553"/>
    </source>
</evidence>
<evidence type="ECO:0000256" key="9">
    <source>
        <dbReference type="ARBA" id="ARBA00022840"/>
    </source>
</evidence>
<keyword evidence="4" id="KW-0723">Serine/threonine-protein kinase</keyword>
<dbReference type="PANTHER" id="PTHR24346:SF110">
    <property type="entry name" value="NON-SPECIFIC SERINE_THREONINE PROTEIN KINASE"/>
    <property type="match status" value="1"/>
</dbReference>
<comment type="caution">
    <text evidence="15">The sequence shown here is derived from an EMBL/GenBank/DDBJ whole genome shotgun (WGS) entry which is preliminary data.</text>
</comment>
<gene>
    <name evidence="15" type="ORF">BDZ94DRAFT_1260066</name>
</gene>
<dbReference type="EMBL" id="MU150267">
    <property type="protein sequence ID" value="KAF9462873.1"/>
    <property type="molecule type" value="Genomic_DNA"/>
</dbReference>
<dbReference type="EC" id="2.7.11.1" evidence="3"/>
<feature type="region of interest" description="Disordered" evidence="13">
    <location>
        <begin position="442"/>
        <end position="461"/>
    </location>
</feature>
<dbReference type="FunFam" id="1.10.510.10:FF:000394">
    <property type="entry name" value="Serine/threonine-protein kinase HSL1"/>
    <property type="match status" value="1"/>
</dbReference>
<accession>A0A9P5Y3Z1</accession>
<dbReference type="Gene3D" id="1.10.510.10">
    <property type="entry name" value="Transferase(Phosphotransferase) domain 1"/>
    <property type="match status" value="1"/>
</dbReference>
<keyword evidence="16" id="KW-1185">Reference proteome</keyword>
<evidence type="ECO:0000256" key="13">
    <source>
        <dbReference type="SAM" id="MobiDB-lite"/>
    </source>
</evidence>
<keyword evidence="5" id="KW-0597">Phosphoprotein</keyword>
<feature type="compositionally biased region" description="Polar residues" evidence="13">
    <location>
        <begin position="421"/>
        <end position="430"/>
    </location>
</feature>
<dbReference type="PANTHER" id="PTHR24346">
    <property type="entry name" value="MAP/MICROTUBULE AFFINITY-REGULATING KINASE"/>
    <property type="match status" value="1"/>
</dbReference>
<protein>
    <recommendedName>
        <fullName evidence="3">non-specific serine/threonine protein kinase</fullName>
        <ecNumber evidence="3">2.7.11.1</ecNumber>
    </recommendedName>
</protein>
<evidence type="ECO:0000256" key="6">
    <source>
        <dbReference type="ARBA" id="ARBA00022679"/>
    </source>
</evidence>
<evidence type="ECO:0000259" key="14">
    <source>
        <dbReference type="PROSITE" id="PS50011"/>
    </source>
</evidence>